<evidence type="ECO:0000259" key="3">
    <source>
        <dbReference type="SMART" id="SM00198"/>
    </source>
</evidence>
<dbReference type="InterPro" id="IPR001283">
    <property type="entry name" value="CRISP-related"/>
</dbReference>
<evidence type="ECO:0000313" key="5">
    <source>
        <dbReference type="Proteomes" id="UP000069940"/>
    </source>
</evidence>
<accession>A0ABM2A4F6</accession>
<dbReference type="Proteomes" id="UP000069940">
    <property type="component" value="Unassembled WGS sequence"/>
</dbReference>
<proteinExistence type="predicted"/>
<dbReference type="PANTHER" id="PTHR10334">
    <property type="entry name" value="CYSTEINE-RICH SECRETORY PROTEIN-RELATED"/>
    <property type="match status" value="1"/>
</dbReference>
<dbReference type="InterPro" id="IPR002413">
    <property type="entry name" value="V5_allergen-like"/>
</dbReference>
<keyword evidence="5" id="KW-1185">Reference proteome</keyword>
<dbReference type="CDD" id="cd05380">
    <property type="entry name" value="CAP_euk"/>
    <property type="match status" value="1"/>
</dbReference>
<comment type="subcellular location">
    <subcellularLocation>
        <location evidence="1">Secreted</location>
    </subcellularLocation>
</comment>
<dbReference type="SUPFAM" id="SSF55797">
    <property type="entry name" value="PR-1-like"/>
    <property type="match status" value="1"/>
</dbReference>
<dbReference type="Gene3D" id="3.40.33.10">
    <property type="entry name" value="CAP"/>
    <property type="match status" value="1"/>
</dbReference>
<protein>
    <recommendedName>
        <fullName evidence="3">SCP domain-containing protein</fullName>
    </recommendedName>
</protein>
<dbReference type="PRINTS" id="PR00838">
    <property type="entry name" value="V5ALLERGEN"/>
</dbReference>
<dbReference type="PRINTS" id="PR00837">
    <property type="entry name" value="V5TPXLIKE"/>
</dbReference>
<evidence type="ECO:0000256" key="1">
    <source>
        <dbReference type="ARBA" id="ARBA00004613"/>
    </source>
</evidence>
<dbReference type="SMART" id="SM00198">
    <property type="entry name" value="SCP"/>
    <property type="match status" value="1"/>
</dbReference>
<organism evidence="4 5">
    <name type="scientific">Aedes albopictus</name>
    <name type="common">Asian tiger mosquito</name>
    <name type="synonym">Stegomyia albopicta</name>
    <dbReference type="NCBI Taxonomy" id="7160"/>
    <lineage>
        <taxon>Eukaryota</taxon>
        <taxon>Metazoa</taxon>
        <taxon>Ecdysozoa</taxon>
        <taxon>Arthropoda</taxon>
        <taxon>Hexapoda</taxon>
        <taxon>Insecta</taxon>
        <taxon>Pterygota</taxon>
        <taxon>Neoptera</taxon>
        <taxon>Endopterygota</taxon>
        <taxon>Diptera</taxon>
        <taxon>Nematocera</taxon>
        <taxon>Culicoidea</taxon>
        <taxon>Culicidae</taxon>
        <taxon>Culicinae</taxon>
        <taxon>Aedini</taxon>
        <taxon>Aedes</taxon>
        <taxon>Stegomyia</taxon>
    </lineage>
</organism>
<reference evidence="4" key="2">
    <citation type="submission" date="2025-05" db="UniProtKB">
        <authorList>
            <consortium name="EnsemblMetazoa"/>
        </authorList>
    </citation>
    <scope>IDENTIFICATION</scope>
    <source>
        <strain evidence="4">Foshan</strain>
    </source>
</reference>
<dbReference type="GeneID" id="115261055"/>
<reference evidence="5" key="1">
    <citation type="journal article" date="2015" name="Proc. Natl. Acad. Sci. U.S.A.">
        <title>Genome sequence of the Asian Tiger mosquito, Aedes albopictus, reveals insights into its biology, genetics, and evolution.</title>
        <authorList>
            <person name="Chen X.G."/>
            <person name="Jiang X."/>
            <person name="Gu J."/>
            <person name="Xu M."/>
            <person name="Wu Y."/>
            <person name="Deng Y."/>
            <person name="Zhang C."/>
            <person name="Bonizzoni M."/>
            <person name="Dermauw W."/>
            <person name="Vontas J."/>
            <person name="Armbruster P."/>
            <person name="Huang X."/>
            <person name="Yang Y."/>
            <person name="Zhang H."/>
            <person name="He W."/>
            <person name="Peng H."/>
            <person name="Liu Y."/>
            <person name="Wu K."/>
            <person name="Chen J."/>
            <person name="Lirakis M."/>
            <person name="Topalis P."/>
            <person name="Van Leeuwen T."/>
            <person name="Hall A.B."/>
            <person name="Jiang X."/>
            <person name="Thorpe C."/>
            <person name="Mueller R.L."/>
            <person name="Sun C."/>
            <person name="Waterhouse R.M."/>
            <person name="Yan G."/>
            <person name="Tu Z.J."/>
            <person name="Fang X."/>
            <person name="James A.A."/>
        </authorList>
    </citation>
    <scope>NUCLEOTIDE SEQUENCE [LARGE SCALE GENOMIC DNA]</scope>
    <source>
        <strain evidence="5">Foshan</strain>
    </source>
</reference>
<name>A0ABM2A4F6_AEDAL</name>
<evidence type="ECO:0000256" key="2">
    <source>
        <dbReference type="ARBA" id="ARBA00022525"/>
    </source>
</evidence>
<dbReference type="InterPro" id="IPR014044">
    <property type="entry name" value="CAP_dom"/>
</dbReference>
<keyword evidence="2" id="KW-0964">Secreted</keyword>
<feature type="domain" description="SCP" evidence="3">
    <location>
        <begin position="185"/>
        <end position="346"/>
    </location>
</feature>
<evidence type="ECO:0000313" key="4">
    <source>
        <dbReference type="EnsemblMetazoa" id="AALFPA23_024347.P36304"/>
    </source>
</evidence>
<dbReference type="RefSeq" id="XP_029718283.1">
    <property type="nucleotide sequence ID" value="XM_029862423.2"/>
</dbReference>
<dbReference type="EnsemblMetazoa" id="AALFPA23_024347.R36304">
    <property type="protein sequence ID" value="AALFPA23_024347.P36304"/>
    <property type="gene ID" value="AALFPA23_024347"/>
</dbReference>
<sequence length="387" mass="43193">MGWRARLGSSCSDRFHAIRGDPLKVAYTANYRRLISRRQSSSSPWRWSLLLVAVIGLQKQSHGASFDLAGGDDGNGGLFEYDYSVVYYDDENLTGESTTEVTETPVTVTTEPVAAEQTEQEKVETVTPTESAAGAVNDFYCQQDLCLQYDFTGQLVAKRHVACGHDGSFAADCPTGRTLFKIDPQIRMFIIHLHNEARNRLANGSVSGFESALRMPTVEWDDELAELAELNAKSCQFKHDECRNTNLYRQAGQNLALGYYPVPTDIFDILEKLTNLWFNEFKDANQQVMDEYNNLSNATIGHFTQMVSDRTTKIGCGIVIYPKKVSGFTFKVVLYACNYSITSIFGQPVYRKGPAATSCSTGTNPYYESLCSVNENQLVKSVPFYDI</sequence>
<dbReference type="InterPro" id="IPR035940">
    <property type="entry name" value="CAP_sf"/>
</dbReference>
<dbReference type="Pfam" id="PF00188">
    <property type="entry name" value="CAP"/>
    <property type="match status" value="1"/>
</dbReference>